<dbReference type="PROSITE" id="PS51352">
    <property type="entry name" value="THIOREDOXIN_2"/>
    <property type="match status" value="1"/>
</dbReference>
<dbReference type="Pfam" id="PF00085">
    <property type="entry name" value="Thioredoxin"/>
    <property type="match status" value="1"/>
</dbReference>
<evidence type="ECO:0000256" key="1">
    <source>
        <dbReference type="ARBA" id="ARBA00022982"/>
    </source>
</evidence>
<protein>
    <submittedName>
        <fullName evidence="5">Thioredoxin domain-containing protein</fullName>
    </submittedName>
</protein>
<dbReference type="AlphaFoldDB" id="A0A1Q3CNG9"/>
<keyword evidence="6" id="KW-1185">Reference proteome</keyword>
<dbReference type="InterPro" id="IPR017937">
    <property type="entry name" value="Thioredoxin_CS"/>
</dbReference>
<evidence type="ECO:0000259" key="4">
    <source>
        <dbReference type="PROSITE" id="PS51352"/>
    </source>
</evidence>
<dbReference type="PROSITE" id="PS00194">
    <property type="entry name" value="THIOREDOXIN_1"/>
    <property type="match status" value="1"/>
</dbReference>
<dbReference type="InterPro" id="IPR013766">
    <property type="entry name" value="Thioredoxin_domain"/>
</dbReference>
<dbReference type="PANTHER" id="PTHR10438">
    <property type="entry name" value="THIOREDOXIN"/>
    <property type="match status" value="1"/>
</dbReference>
<dbReference type="Proteomes" id="UP000187406">
    <property type="component" value="Unassembled WGS sequence"/>
</dbReference>
<dbReference type="FunFam" id="3.40.30.10:FF:000245">
    <property type="entry name" value="Thioredoxin"/>
    <property type="match status" value="1"/>
</dbReference>
<gene>
    <name evidence="5" type="ORF">CFOL_v3_25115</name>
</gene>
<keyword evidence="3" id="KW-0676">Redox-active center</keyword>
<dbReference type="STRING" id="3775.A0A1Q3CNG9"/>
<dbReference type="InParanoid" id="A0A1Q3CNG9"/>
<dbReference type="PANTHER" id="PTHR10438:SF463">
    <property type="entry name" value="THIOREDOXIN"/>
    <property type="match status" value="1"/>
</dbReference>
<dbReference type="InterPro" id="IPR036249">
    <property type="entry name" value="Thioredoxin-like_sf"/>
</dbReference>
<reference evidence="6" key="1">
    <citation type="submission" date="2016-04" db="EMBL/GenBank/DDBJ databases">
        <title>Cephalotus genome sequencing.</title>
        <authorList>
            <person name="Fukushima K."/>
            <person name="Hasebe M."/>
            <person name="Fang X."/>
        </authorList>
    </citation>
    <scope>NUCLEOTIDE SEQUENCE [LARGE SCALE GENOMIC DNA]</scope>
    <source>
        <strain evidence="6">cv. St1</strain>
    </source>
</reference>
<dbReference type="CDD" id="cd02947">
    <property type="entry name" value="TRX_family"/>
    <property type="match status" value="1"/>
</dbReference>
<dbReference type="Gene3D" id="3.40.30.10">
    <property type="entry name" value="Glutaredoxin"/>
    <property type="match status" value="1"/>
</dbReference>
<dbReference type="InterPro" id="IPR050620">
    <property type="entry name" value="Thioredoxin_H-type-like"/>
</dbReference>
<keyword evidence="2" id="KW-1015">Disulfide bond</keyword>
<evidence type="ECO:0000313" key="5">
    <source>
        <dbReference type="EMBL" id="GAV81661.1"/>
    </source>
</evidence>
<proteinExistence type="predicted"/>
<sequence length="138" mass="15721">MGATASELQNGNGCPLVSTHAKTAQIKEFHTKDQWEAYFDSCKEINKLLVIDFSATWCGPCKFIEPTIKEFAATYTEVEFMKIDVDVLADVAREFQVNVMPTFILIKNGKEVERIVGTKSDELQNKIEKHMKQRVFEV</sequence>
<accession>A0A1Q3CNG9</accession>
<evidence type="ECO:0000313" key="6">
    <source>
        <dbReference type="Proteomes" id="UP000187406"/>
    </source>
</evidence>
<name>A0A1Q3CNG9_CEPFO</name>
<dbReference type="PRINTS" id="PR00421">
    <property type="entry name" value="THIOREDOXIN"/>
</dbReference>
<comment type="caution">
    <text evidence="5">The sequence shown here is derived from an EMBL/GenBank/DDBJ whole genome shotgun (WGS) entry which is preliminary data.</text>
</comment>
<keyword evidence="1" id="KW-0813">Transport</keyword>
<evidence type="ECO:0000256" key="3">
    <source>
        <dbReference type="ARBA" id="ARBA00023284"/>
    </source>
</evidence>
<organism evidence="5 6">
    <name type="scientific">Cephalotus follicularis</name>
    <name type="common">Albany pitcher plant</name>
    <dbReference type="NCBI Taxonomy" id="3775"/>
    <lineage>
        <taxon>Eukaryota</taxon>
        <taxon>Viridiplantae</taxon>
        <taxon>Streptophyta</taxon>
        <taxon>Embryophyta</taxon>
        <taxon>Tracheophyta</taxon>
        <taxon>Spermatophyta</taxon>
        <taxon>Magnoliopsida</taxon>
        <taxon>eudicotyledons</taxon>
        <taxon>Gunneridae</taxon>
        <taxon>Pentapetalae</taxon>
        <taxon>rosids</taxon>
        <taxon>fabids</taxon>
        <taxon>Oxalidales</taxon>
        <taxon>Cephalotaceae</taxon>
        <taxon>Cephalotus</taxon>
    </lineage>
</organism>
<dbReference type="OrthoDB" id="10263751at2759"/>
<feature type="domain" description="Thioredoxin" evidence="4">
    <location>
        <begin position="8"/>
        <end position="132"/>
    </location>
</feature>
<dbReference type="SUPFAM" id="SSF52833">
    <property type="entry name" value="Thioredoxin-like"/>
    <property type="match status" value="1"/>
</dbReference>
<evidence type="ECO:0000256" key="2">
    <source>
        <dbReference type="ARBA" id="ARBA00023157"/>
    </source>
</evidence>
<dbReference type="EMBL" id="BDDD01002462">
    <property type="protein sequence ID" value="GAV81661.1"/>
    <property type="molecule type" value="Genomic_DNA"/>
</dbReference>
<keyword evidence="1" id="KW-0249">Electron transport</keyword>